<evidence type="ECO:0000313" key="3">
    <source>
        <dbReference type="Proteomes" id="UP001342314"/>
    </source>
</evidence>
<feature type="compositionally biased region" description="Acidic residues" evidence="1">
    <location>
        <begin position="95"/>
        <end position="108"/>
    </location>
</feature>
<name>A0AAV5H019_9BASI</name>
<proteinExistence type="predicted"/>
<protein>
    <submittedName>
        <fullName evidence="2">Uncharacterized protein</fullName>
    </submittedName>
</protein>
<evidence type="ECO:0000313" key="2">
    <source>
        <dbReference type="EMBL" id="GJN94088.1"/>
    </source>
</evidence>
<keyword evidence="3" id="KW-1185">Reference proteome</keyword>
<accession>A0AAV5H019</accession>
<feature type="region of interest" description="Disordered" evidence="1">
    <location>
        <begin position="1"/>
        <end position="168"/>
    </location>
</feature>
<feature type="compositionally biased region" description="Acidic residues" evidence="1">
    <location>
        <begin position="116"/>
        <end position="126"/>
    </location>
</feature>
<feature type="compositionally biased region" description="Low complexity" evidence="1">
    <location>
        <begin position="13"/>
        <end position="24"/>
    </location>
</feature>
<organism evidence="2 3">
    <name type="scientific">Rhodotorula paludigena</name>
    <dbReference type="NCBI Taxonomy" id="86838"/>
    <lineage>
        <taxon>Eukaryota</taxon>
        <taxon>Fungi</taxon>
        <taxon>Dikarya</taxon>
        <taxon>Basidiomycota</taxon>
        <taxon>Pucciniomycotina</taxon>
        <taxon>Microbotryomycetes</taxon>
        <taxon>Sporidiobolales</taxon>
        <taxon>Sporidiobolaceae</taxon>
        <taxon>Rhodotorula</taxon>
    </lineage>
</organism>
<sequence length="235" mass="24208">MSPTLASAGPGPSTLAARSAATASNVRDVHDGERTTATTSETGLPVAGDARSEGIQGSYTIANARGTRGSRRLNDASPEASRTAKGKKRAREPSPDDEDPVDDDEDGDAFALGKDADEDDEDDDGGSDSGPSSSPAPSSSGSHMGRRRRPTAARADLRRGTTGVRLKASLRNLVPPPVPRAFADADLATVFDSPADRPGQAGDLLTAEQKAELERAMDPCVTAFACIACAATQTC</sequence>
<dbReference type="EMBL" id="BQKY01000016">
    <property type="protein sequence ID" value="GJN94088.1"/>
    <property type="molecule type" value="Genomic_DNA"/>
</dbReference>
<comment type="caution">
    <text evidence="2">The sequence shown here is derived from an EMBL/GenBank/DDBJ whole genome shotgun (WGS) entry which is preliminary data.</text>
</comment>
<reference evidence="2 3" key="1">
    <citation type="submission" date="2021-12" db="EMBL/GenBank/DDBJ databases">
        <title>High titer production of polyol ester of fatty acids by Rhodotorula paludigena BS15 towards product separation-free biomass refinery.</title>
        <authorList>
            <person name="Mano J."/>
            <person name="Ono H."/>
            <person name="Tanaka T."/>
            <person name="Naito K."/>
            <person name="Sushida H."/>
            <person name="Ike M."/>
            <person name="Tokuyasu K."/>
            <person name="Kitaoka M."/>
        </authorList>
    </citation>
    <scope>NUCLEOTIDE SEQUENCE [LARGE SCALE GENOMIC DNA]</scope>
    <source>
        <strain evidence="2 3">BS15</strain>
    </source>
</reference>
<feature type="compositionally biased region" description="Low complexity" evidence="1">
    <location>
        <begin position="129"/>
        <end position="143"/>
    </location>
</feature>
<dbReference type="AlphaFoldDB" id="A0AAV5H019"/>
<evidence type="ECO:0000256" key="1">
    <source>
        <dbReference type="SAM" id="MobiDB-lite"/>
    </source>
</evidence>
<dbReference type="Proteomes" id="UP001342314">
    <property type="component" value="Unassembled WGS sequence"/>
</dbReference>
<gene>
    <name evidence="2" type="ORF">Rhopal_007162-T1</name>
</gene>